<dbReference type="Proteomes" id="UP000198741">
    <property type="component" value="Chromosome I"/>
</dbReference>
<sequence length="207" mass="22774">MHPNEPWLGIESWLAVHARATFDGLRPGATNADVDALESLLQQTLPSQLRAFLLVHNGADVAGPQNRHFGWVLPGGESLGVHEIGENWSLMTGIGETLRQEYPDEYDESAGAAAATPGLYFLPSFIPIVDQLDGNYLFVDNRRGESTGCVGIWSKDDVPYFPPEWSSVDLFLESTRLALVTGKVACIYRPVVEEQALDWEFAMPEGT</sequence>
<evidence type="ECO:0000313" key="3">
    <source>
        <dbReference type="Proteomes" id="UP000198741"/>
    </source>
</evidence>
<accession>A0A1H0RWG9</accession>
<dbReference type="InterPro" id="IPR018958">
    <property type="entry name" value="Knr4/Smi1-like_dom"/>
</dbReference>
<dbReference type="AlphaFoldDB" id="A0A1H0RWG9"/>
<dbReference type="EMBL" id="LT629710">
    <property type="protein sequence ID" value="SDP33922.1"/>
    <property type="molecule type" value="Genomic_DNA"/>
</dbReference>
<dbReference type="OrthoDB" id="3287229at2"/>
<proteinExistence type="predicted"/>
<reference evidence="2 3" key="1">
    <citation type="submission" date="2016-10" db="EMBL/GenBank/DDBJ databases">
        <authorList>
            <person name="de Groot N.N."/>
        </authorList>
    </citation>
    <scope>NUCLEOTIDE SEQUENCE [LARGE SCALE GENOMIC DNA]</scope>
    <source>
        <strain evidence="3">P4-7,KCTC 19426,CECT 7604</strain>
    </source>
</reference>
<evidence type="ECO:0000259" key="1">
    <source>
        <dbReference type="SMART" id="SM00860"/>
    </source>
</evidence>
<dbReference type="RefSeq" id="WP_157695528.1">
    <property type="nucleotide sequence ID" value="NZ_LT629710.1"/>
</dbReference>
<organism evidence="2 3">
    <name type="scientific">Nakamurella panacisegetis</name>
    <dbReference type="NCBI Taxonomy" id="1090615"/>
    <lineage>
        <taxon>Bacteria</taxon>
        <taxon>Bacillati</taxon>
        <taxon>Actinomycetota</taxon>
        <taxon>Actinomycetes</taxon>
        <taxon>Nakamurellales</taxon>
        <taxon>Nakamurellaceae</taxon>
        <taxon>Nakamurella</taxon>
    </lineage>
</organism>
<evidence type="ECO:0000313" key="2">
    <source>
        <dbReference type="EMBL" id="SDP33922.1"/>
    </source>
</evidence>
<name>A0A1H0RWG9_9ACTN</name>
<protein>
    <submittedName>
        <fullName evidence="2">SMI1 / KNR4 family (SUKH-1)</fullName>
    </submittedName>
</protein>
<dbReference type="Pfam" id="PF09346">
    <property type="entry name" value="SMI1_KNR4"/>
    <property type="match status" value="1"/>
</dbReference>
<dbReference type="InterPro" id="IPR037883">
    <property type="entry name" value="Knr4/Smi1-like_sf"/>
</dbReference>
<feature type="domain" description="Knr4/Smi1-like" evidence="1">
    <location>
        <begin position="28"/>
        <end position="174"/>
    </location>
</feature>
<keyword evidence="3" id="KW-1185">Reference proteome</keyword>
<dbReference type="SMART" id="SM00860">
    <property type="entry name" value="SMI1_KNR4"/>
    <property type="match status" value="1"/>
</dbReference>
<dbReference type="Gene3D" id="3.40.1580.10">
    <property type="entry name" value="SMI1/KNR4-like"/>
    <property type="match status" value="1"/>
</dbReference>
<dbReference type="SUPFAM" id="SSF160631">
    <property type="entry name" value="SMI1/KNR4-like"/>
    <property type="match status" value="1"/>
</dbReference>
<gene>
    <name evidence="2" type="ORF">SAMN04515671_3787</name>
</gene>